<gene>
    <name evidence="9" type="ORF">nbrc107696_26730</name>
</gene>
<dbReference type="PANTHER" id="PTHR30472:SF24">
    <property type="entry name" value="FERRIC ENTEROBACTIN TRANSPORT SYSTEM PERMEASE PROTEIN FEPG"/>
    <property type="match status" value="1"/>
</dbReference>
<dbReference type="GO" id="GO:0005886">
    <property type="term" value="C:plasma membrane"/>
    <property type="evidence" value="ECO:0007669"/>
    <property type="project" value="UniProtKB-SubCell"/>
</dbReference>
<sequence>MSTTCRAVVSGLTLAGLAVILFAVRLGVSDYPMSPVDVARILLGGGTRIENVVVFENQLPIGLVGLIVGFAFGMAGSLTQLVARNPLATPDLLGITSGASAAAVAWITVGPVWAAGISLPVAAVLGGLASAVAMYLLSWRGGIDPVRLVLVGVALTAGMQAIIAYLLTRAEIGQAHRAQLWIVGSVSGADWPAVWAPLAVLVPAAVVVAAQSRNLRVLGFSEDTARGLGVNVARSTGSLLLVAVVVSAVAVSSAGPIAFVALLAPLVATRLVRGGAPAPFVSGLTGACLVVAADIVCNTVLPAGVPVGVVTAGIGGPALIYLMVRLNRRASA</sequence>
<dbReference type="GO" id="GO:0022857">
    <property type="term" value="F:transmembrane transporter activity"/>
    <property type="evidence" value="ECO:0007669"/>
    <property type="project" value="InterPro"/>
</dbReference>
<evidence type="ECO:0000256" key="1">
    <source>
        <dbReference type="ARBA" id="ARBA00004651"/>
    </source>
</evidence>
<keyword evidence="10" id="KW-1185">Reference proteome</keyword>
<dbReference type="InterPro" id="IPR000522">
    <property type="entry name" value="ABC_transptr_permease_BtuC"/>
</dbReference>
<dbReference type="InterPro" id="IPR037294">
    <property type="entry name" value="ABC_BtuC-like"/>
</dbReference>
<comment type="caution">
    <text evidence="9">The sequence shown here is derived from an EMBL/GenBank/DDBJ whole genome shotgun (WGS) entry which is preliminary data.</text>
</comment>
<dbReference type="SUPFAM" id="SSF81345">
    <property type="entry name" value="ABC transporter involved in vitamin B12 uptake, BtuC"/>
    <property type="match status" value="1"/>
</dbReference>
<evidence type="ECO:0000256" key="4">
    <source>
        <dbReference type="ARBA" id="ARBA00022475"/>
    </source>
</evidence>
<protein>
    <submittedName>
        <fullName evidence="9">Iron ABC transporter</fullName>
    </submittedName>
</protein>
<dbReference type="PANTHER" id="PTHR30472">
    <property type="entry name" value="FERRIC ENTEROBACTIN TRANSPORT SYSTEM PERMEASE PROTEIN"/>
    <property type="match status" value="1"/>
</dbReference>
<evidence type="ECO:0000256" key="5">
    <source>
        <dbReference type="ARBA" id="ARBA00022692"/>
    </source>
</evidence>
<feature type="transmembrane region" description="Helical" evidence="8">
    <location>
        <begin position="280"/>
        <end position="301"/>
    </location>
</feature>
<keyword evidence="5 8" id="KW-0812">Transmembrane</keyword>
<evidence type="ECO:0000313" key="9">
    <source>
        <dbReference type="EMBL" id="GEE02227.1"/>
    </source>
</evidence>
<dbReference type="GO" id="GO:0033214">
    <property type="term" value="P:siderophore-iron import into cell"/>
    <property type="evidence" value="ECO:0007669"/>
    <property type="project" value="TreeGrafter"/>
</dbReference>
<keyword evidence="6 8" id="KW-1133">Transmembrane helix</keyword>
<dbReference type="Pfam" id="PF01032">
    <property type="entry name" value="FecCD"/>
    <property type="match status" value="1"/>
</dbReference>
<comment type="similarity">
    <text evidence="2">Belongs to the binding-protein-dependent transport system permease family. FecCD subfamily.</text>
</comment>
<accession>A0A7I9VA61</accession>
<evidence type="ECO:0000256" key="2">
    <source>
        <dbReference type="ARBA" id="ARBA00007935"/>
    </source>
</evidence>
<name>A0A7I9VA61_9ACTN</name>
<evidence type="ECO:0000313" key="10">
    <source>
        <dbReference type="Proteomes" id="UP000444960"/>
    </source>
</evidence>
<keyword evidence="7 8" id="KW-0472">Membrane</keyword>
<keyword evidence="3" id="KW-0813">Transport</keyword>
<reference evidence="10" key="1">
    <citation type="submission" date="2019-06" db="EMBL/GenBank/DDBJ databases">
        <title>Gordonia isolated from sludge of a wastewater treatment plant.</title>
        <authorList>
            <person name="Tamura T."/>
            <person name="Aoyama K."/>
            <person name="Kang Y."/>
            <person name="Saito S."/>
            <person name="Akiyama N."/>
            <person name="Yazawa K."/>
            <person name="Gonoi T."/>
            <person name="Mikami Y."/>
        </authorList>
    </citation>
    <scope>NUCLEOTIDE SEQUENCE [LARGE SCALE GENOMIC DNA]</scope>
    <source>
        <strain evidence="10">NBRC 107696</strain>
    </source>
</reference>
<evidence type="ECO:0000256" key="6">
    <source>
        <dbReference type="ARBA" id="ARBA00022989"/>
    </source>
</evidence>
<feature type="transmembrane region" description="Helical" evidence="8">
    <location>
        <begin position="92"/>
        <end position="109"/>
    </location>
</feature>
<feature type="transmembrane region" description="Helical" evidence="8">
    <location>
        <begin position="115"/>
        <end position="136"/>
    </location>
</feature>
<feature type="transmembrane region" description="Helical" evidence="8">
    <location>
        <begin position="61"/>
        <end position="83"/>
    </location>
</feature>
<evidence type="ECO:0000256" key="3">
    <source>
        <dbReference type="ARBA" id="ARBA00022448"/>
    </source>
</evidence>
<comment type="subcellular location">
    <subcellularLocation>
        <location evidence="1">Cell membrane</location>
        <topology evidence="1">Multi-pass membrane protein</topology>
    </subcellularLocation>
</comment>
<dbReference type="EMBL" id="BJOV01000005">
    <property type="protein sequence ID" value="GEE02227.1"/>
    <property type="molecule type" value="Genomic_DNA"/>
</dbReference>
<feature type="transmembrane region" description="Helical" evidence="8">
    <location>
        <begin position="7"/>
        <end position="28"/>
    </location>
</feature>
<dbReference type="RefSeq" id="WP_228461461.1">
    <property type="nucleotide sequence ID" value="NZ_BJOV01000005.1"/>
</dbReference>
<feature type="transmembrane region" description="Helical" evidence="8">
    <location>
        <begin position="239"/>
        <end position="268"/>
    </location>
</feature>
<dbReference type="Gene3D" id="1.10.3470.10">
    <property type="entry name" value="ABC transporter involved in vitamin B12 uptake, BtuC"/>
    <property type="match status" value="1"/>
</dbReference>
<dbReference type="AlphaFoldDB" id="A0A7I9VA61"/>
<evidence type="ECO:0000256" key="8">
    <source>
        <dbReference type="SAM" id="Phobius"/>
    </source>
</evidence>
<keyword evidence="4" id="KW-1003">Cell membrane</keyword>
<dbReference type="CDD" id="cd06550">
    <property type="entry name" value="TM_ABC_iron-siderophores_like"/>
    <property type="match status" value="1"/>
</dbReference>
<evidence type="ECO:0000256" key="7">
    <source>
        <dbReference type="ARBA" id="ARBA00023136"/>
    </source>
</evidence>
<organism evidence="9 10">
    <name type="scientific">Gordonia spumicola</name>
    <dbReference type="NCBI Taxonomy" id="589161"/>
    <lineage>
        <taxon>Bacteria</taxon>
        <taxon>Bacillati</taxon>
        <taxon>Actinomycetota</taxon>
        <taxon>Actinomycetes</taxon>
        <taxon>Mycobacteriales</taxon>
        <taxon>Gordoniaceae</taxon>
        <taxon>Gordonia</taxon>
    </lineage>
</organism>
<feature type="transmembrane region" description="Helical" evidence="8">
    <location>
        <begin position="307"/>
        <end position="324"/>
    </location>
</feature>
<feature type="transmembrane region" description="Helical" evidence="8">
    <location>
        <begin position="148"/>
        <end position="167"/>
    </location>
</feature>
<dbReference type="Proteomes" id="UP000444960">
    <property type="component" value="Unassembled WGS sequence"/>
</dbReference>
<proteinExistence type="inferred from homology"/>